<feature type="non-terminal residue" evidence="2">
    <location>
        <position position="83"/>
    </location>
</feature>
<feature type="compositionally biased region" description="Low complexity" evidence="1">
    <location>
        <begin position="12"/>
        <end position="22"/>
    </location>
</feature>
<proteinExistence type="predicted"/>
<sequence>SGGRTRSRLRSAARGAAASSSSFVRLGPRHFLGIKRPGILARSRLTGAIYVRTAGPAARHFGSARSLDAPFLNPQGHQRACTG</sequence>
<dbReference type="EMBL" id="JAMKFB020000003">
    <property type="protein sequence ID" value="KAL0198322.1"/>
    <property type="molecule type" value="Genomic_DNA"/>
</dbReference>
<reference evidence="2 3" key="1">
    <citation type="submission" date="2024-05" db="EMBL/GenBank/DDBJ databases">
        <title>Genome sequencing and assembly of Indian major carp, Cirrhinus mrigala (Hamilton, 1822).</title>
        <authorList>
            <person name="Mohindra V."/>
            <person name="Chowdhury L.M."/>
            <person name="Lal K."/>
            <person name="Jena J.K."/>
        </authorList>
    </citation>
    <scope>NUCLEOTIDE SEQUENCE [LARGE SCALE GENOMIC DNA]</scope>
    <source>
        <strain evidence="2">CM1030</strain>
        <tissue evidence="2">Blood</tissue>
    </source>
</reference>
<dbReference type="Proteomes" id="UP001529510">
    <property type="component" value="Unassembled WGS sequence"/>
</dbReference>
<name>A0ABD0RIE9_CIRMR</name>
<feature type="compositionally biased region" description="Basic residues" evidence="1">
    <location>
        <begin position="1"/>
        <end position="11"/>
    </location>
</feature>
<keyword evidence="3" id="KW-1185">Reference proteome</keyword>
<feature type="non-terminal residue" evidence="2">
    <location>
        <position position="1"/>
    </location>
</feature>
<dbReference type="AlphaFoldDB" id="A0ABD0RIE9"/>
<organism evidence="2 3">
    <name type="scientific">Cirrhinus mrigala</name>
    <name type="common">Mrigala</name>
    <dbReference type="NCBI Taxonomy" id="683832"/>
    <lineage>
        <taxon>Eukaryota</taxon>
        <taxon>Metazoa</taxon>
        <taxon>Chordata</taxon>
        <taxon>Craniata</taxon>
        <taxon>Vertebrata</taxon>
        <taxon>Euteleostomi</taxon>
        <taxon>Actinopterygii</taxon>
        <taxon>Neopterygii</taxon>
        <taxon>Teleostei</taxon>
        <taxon>Ostariophysi</taxon>
        <taxon>Cypriniformes</taxon>
        <taxon>Cyprinidae</taxon>
        <taxon>Labeoninae</taxon>
        <taxon>Labeonini</taxon>
        <taxon>Cirrhinus</taxon>
    </lineage>
</organism>
<accession>A0ABD0RIE9</accession>
<evidence type="ECO:0000256" key="1">
    <source>
        <dbReference type="SAM" id="MobiDB-lite"/>
    </source>
</evidence>
<evidence type="ECO:0000313" key="3">
    <source>
        <dbReference type="Proteomes" id="UP001529510"/>
    </source>
</evidence>
<comment type="caution">
    <text evidence="2">The sequence shown here is derived from an EMBL/GenBank/DDBJ whole genome shotgun (WGS) entry which is preliminary data.</text>
</comment>
<feature type="region of interest" description="Disordered" evidence="1">
    <location>
        <begin position="1"/>
        <end position="22"/>
    </location>
</feature>
<protein>
    <submittedName>
        <fullName evidence="2">Uncharacterized protein</fullName>
    </submittedName>
</protein>
<evidence type="ECO:0000313" key="2">
    <source>
        <dbReference type="EMBL" id="KAL0198322.1"/>
    </source>
</evidence>
<gene>
    <name evidence="2" type="ORF">M9458_006862</name>
</gene>